<keyword evidence="4 8" id="KW-1003">Cell membrane</keyword>
<reference evidence="11" key="1">
    <citation type="journal article" date="2016" name="Nat. Genet.">
        <title>A high-quality carrot genome assembly provides new insights into carotenoid accumulation and asterid genome evolution.</title>
        <authorList>
            <person name="Iorizzo M."/>
            <person name="Ellison S."/>
            <person name="Senalik D."/>
            <person name="Zeng P."/>
            <person name="Satapoomin P."/>
            <person name="Huang J."/>
            <person name="Bowman M."/>
            <person name="Iovene M."/>
            <person name="Sanseverino W."/>
            <person name="Cavagnaro P."/>
            <person name="Yildiz M."/>
            <person name="Macko-Podgorni A."/>
            <person name="Moranska E."/>
            <person name="Grzebelus E."/>
            <person name="Grzebelus D."/>
            <person name="Ashrafi H."/>
            <person name="Zheng Z."/>
            <person name="Cheng S."/>
            <person name="Spooner D."/>
            <person name="Van Deynze A."/>
            <person name="Simon P."/>
        </authorList>
    </citation>
    <scope>NUCLEOTIDE SEQUENCE [LARGE SCALE GENOMIC DNA]</scope>
    <source>
        <tissue evidence="11">Leaf</tissue>
    </source>
</reference>
<dbReference type="Proteomes" id="UP000077755">
    <property type="component" value="Chromosome 7"/>
</dbReference>
<keyword evidence="5 8" id="KW-0812">Transmembrane</keyword>
<sequence>MASYMTGSVAPSEDKNSPSRATATTSKQSAVVEVALRVLLFLGSLTAVVVMVTSKQKELVPFPPFGLVPNTSRFTDTPAFVYFVAALSTAGLYSIITTLLSISALSKRGYSKVLALYIVAMDVVMLAIVASAAGTAGGIAYVGFRGNSHTRWTKICNIYDTFCQHSAGAILVSLFAAIVLILLILHSVFTMYRKIPN</sequence>
<evidence type="ECO:0000256" key="4">
    <source>
        <dbReference type="ARBA" id="ARBA00022475"/>
    </source>
</evidence>
<feature type="transmembrane region" description="Helical" evidence="8">
    <location>
        <begin position="114"/>
        <end position="144"/>
    </location>
</feature>
<evidence type="ECO:0000256" key="2">
    <source>
        <dbReference type="ARBA" id="ARBA00007651"/>
    </source>
</evidence>
<dbReference type="PANTHER" id="PTHR36488:SF8">
    <property type="entry name" value="CASP-LIKE PROTEIN 1U1"/>
    <property type="match status" value="1"/>
</dbReference>
<dbReference type="OrthoDB" id="1926504at2759"/>
<comment type="subunit">
    <text evidence="3 8">Homodimer and heterodimers.</text>
</comment>
<dbReference type="STRING" id="79200.A0A161ZK23"/>
<dbReference type="OMA" id="SAKYSHY"/>
<dbReference type="EMBL" id="LNRQ01000007">
    <property type="protein sequence ID" value="KZM87412.1"/>
    <property type="molecule type" value="Genomic_DNA"/>
</dbReference>
<organism evidence="11">
    <name type="scientific">Daucus carota subsp. sativus</name>
    <name type="common">Carrot</name>
    <dbReference type="NCBI Taxonomy" id="79200"/>
    <lineage>
        <taxon>Eukaryota</taxon>
        <taxon>Viridiplantae</taxon>
        <taxon>Streptophyta</taxon>
        <taxon>Embryophyta</taxon>
        <taxon>Tracheophyta</taxon>
        <taxon>Spermatophyta</taxon>
        <taxon>Magnoliopsida</taxon>
        <taxon>eudicotyledons</taxon>
        <taxon>Gunneridae</taxon>
        <taxon>Pentapetalae</taxon>
        <taxon>asterids</taxon>
        <taxon>campanulids</taxon>
        <taxon>Apiales</taxon>
        <taxon>Apiaceae</taxon>
        <taxon>Apioideae</taxon>
        <taxon>Scandiceae</taxon>
        <taxon>Daucinae</taxon>
        <taxon>Daucus</taxon>
        <taxon>Daucus sect. Daucus</taxon>
    </lineage>
</organism>
<name>A0A161ZK23_DAUCS</name>
<reference evidence="12" key="2">
    <citation type="submission" date="2022-03" db="EMBL/GenBank/DDBJ databases">
        <title>Draft title - Genomic analysis of global carrot germplasm unveils the trajectory of domestication and the origin of high carotenoid orange carrot.</title>
        <authorList>
            <person name="Iorizzo M."/>
            <person name="Ellison S."/>
            <person name="Senalik D."/>
            <person name="Macko-Podgorni A."/>
            <person name="Grzebelus D."/>
            <person name="Bostan H."/>
            <person name="Rolling W."/>
            <person name="Curaba J."/>
            <person name="Simon P."/>
        </authorList>
    </citation>
    <scope>NUCLEOTIDE SEQUENCE</scope>
    <source>
        <tissue evidence="12">Leaf</tissue>
    </source>
</reference>
<evidence type="ECO:0000256" key="6">
    <source>
        <dbReference type="ARBA" id="ARBA00022989"/>
    </source>
</evidence>
<dbReference type="GO" id="GO:0005886">
    <property type="term" value="C:plasma membrane"/>
    <property type="evidence" value="ECO:0007669"/>
    <property type="project" value="UniProtKB-SubCell"/>
</dbReference>
<feature type="transmembrane region" description="Helical" evidence="8">
    <location>
        <begin position="79"/>
        <end position="102"/>
    </location>
</feature>
<evidence type="ECO:0000313" key="11">
    <source>
        <dbReference type="EMBL" id="KZM87412.1"/>
    </source>
</evidence>
<evidence type="ECO:0000313" key="12">
    <source>
        <dbReference type="EMBL" id="WOH08405.1"/>
    </source>
</evidence>
<dbReference type="InterPro" id="IPR044173">
    <property type="entry name" value="CASPL"/>
</dbReference>
<dbReference type="EMBL" id="CP093349">
    <property type="protein sequence ID" value="WOH08405.1"/>
    <property type="molecule type" value="Genomic_DNA"/>
</dbReference>
<dbReference type="Gramene" id="KZM87412">
    <property type="protein sequence ID" value="KZM87412"/>
    <property type="gene ID" value="DCAR_024546"/>
</dbReference>
<keyword evidence="6 8" id="KW-1133">Transmembrane helix</keyword>
<keyword evidence="13" id="KW-1185">Reference proteome</keyword>
<feature type="domain" description="Casparian strip membrane protein" evidence="10">
    <location>
        <begin position="28"/>
        <end position="179"/>
    </location>
</feature>
<dbReference type="Pfam" id="PF04535">
    <property type="entry name" value="CASP_dom"/>
    <property type="match status" value="1"/>
</dbReference>
<dbReference type="KEGG" id="dcr:108194173"/>
<comment type="subcellular location">
    <subcellularLocation>
        <location evidence="1 8">Cell membrane</location>
        <topology evidence="1 8">Multi-pass membrane protein</topology>
    </subcellularLocation>
</comment>
<evidence type="ECO:0000256" key="9">
    <source>
        <dbReference type="SAM" id="MobiDB-lite"/>
    </source>
</evidence>
<evidence type="ECO:0000313" key="13">
    <source>
        <dbReference type="Proteomes" id="UP000077755"/>
    </source>
</evidence>
<feature type="region of interest" description="Disordered" evidence="9">
    <location>
        <begin position="1"/>
        <end position="23"/>
    </location>
</feature>
<comment type="similarity">
    <text evidence="2 8">Belongs to the Casparian strip membrane proteins (CASP) family.</text>
</comment>
<keyword evidence="7 8" id="KW-0472">Membrane</keyword>
<feature type="transmembrane region" description="Helical" evidence="8">
    <location>
        <begin position="169"/>
        <end position="192"/>
    </location>
</feature>
<protein>
    <recommendedName>
        <fullName evidence="8">CASP-like protein</fullName>
    </recommendedName>
</protein>
<gene>
    <name evidence="11" type="ORF">DCAR_024546</name>
    <name evidence="12" type="ORF">DCAR_0727845</name>
</gene>
<accession>A0A161ZK23</accession>
<evidence type="ECO:0000256" key="5">
    <source>
        <dbReference type="ARBA" id="ARBA00022692"/>
    </source>
</evidence>
<proteinExistence type="inferred from homology"/>
<dbReference type="AlphaFoldDB" id="A0A161ZK23"/>
<dbReference type="PANTHER" id="PTHR36488">
    <property type="entry name" value="CASP-LIKE PROTEIN 1U1"/>
    <property type="match status" value="1"/>
</dbReference>
<dbReference type="InterPro" id="IPR006459">
    <property type="entry name" value="CASP/CASPL"/>
</dbReference>
<dbReference type="InterPro" id="IPR006702">
    <property type="entry name" value="CASP_dom"/>
</dbReference>
<evidence type="ECO:0000256" key="1">
    <source>
        <dbReference type="ARBA" id="ARBA00004651"/>
    </source>
</evidence>
<evidence type="ECO:0000256" key="3">
    <source>
        <dbReference type="ARBA" id="ARBA00011489"/>
    </source>
</evidence>
<evidence type="ECO:0000256" key="8">
    <source>
        <dbReference type="RuleBase" id="RU361233"/>
    </source>
</evidence>
<evidence type="ECO:0000259" key="10">
    <source>
        <dbReference type="Pfam" id="PF04535"/>
    </source>
</evidence>
<evidence type="ECO:0000256" key="7">
    <source>
        <dbReference type="ARBA" id="ARBA00023136"/>
    </source>
</evidence>
<dbReference type="NCBIfam" id="TIGR01569">
    <property type="entry name" value="A_tha_TIGR01569"/>
    <property type="match status" value="1"/>
</dbReference>
<feature type="transmembrane region" description="Helical" evidence="8">
    <location>
        <begin position="34"/>
        <end position="54"/>
    </location>
</feature>